<organism evidence="19 20">
    <name type="scientific">Pustulibacterium marinum</name>
    <dbReference type="NCBI Taxonomy" id="1224947"/>
    <lineage>
        <taxon>Bacteria</taxon>
        <taxon>Pseudomonadati</taxon>
        <taxon>Bacteroidota</taxon>
        <taxon>Flavobacteriia</taxon>
        <taxon>Flavobacteriales</taxon>
        <taxon>Flavobacteriaceae</taxon>
        <taxon>Pustulibacterium</taxon>
    </lineage>
</organism>
<dbReference type="PROSITE" id="PS50109">
    <property type="entry name" value="HIS_KIN"/>
    <property type="match status" value="1"/>
</dbReference>
<dbReference type="InterPro" id="IPR008207">
    <property type="entry name" value="Sig_transdc_His_kin_Hpt_dom"/>
</dbReference>
<dbReference type="PRINTS" id="PR00344">
    <property type="entry name" value="BCTRLSENSOR"/>
</dbReference>
<dbReference type="SUPFAM" id="SSF52172">
    <property type="entry name" value="CheY-like"/>
    <property type="match status" value="1"/>
</dbReference>
<feature type="domain" description="Histidine kinase" evidence="16">
    <location>
        <begin position="329"/>
        <end position="547"/>
    </location>
</feature>
<accession>A0A1I7EWV1</accession>
<dbReference type="InterPro" id="IPR004358">
    <property type="entry name" value="Sig_transdc_His_kin-like_C"/>
</dbReference>
<comment type="subcellular location">
    <subcellularLocation>
        <location evidence="2">Cell inner membrane</location>
        <topology evidence="2">Multi-pass membrane protein</topology>
    </subcellularLocation>
</comment>
<evidence type="ECO:0000256" key="5">
    <source>
        <dbReference type="ARBA" id="ARBA00022519"/>
    </source>
</evidence>
<dbReference type="AlphaFoldDB" id="A0A1I7EWV1"/>
<dbReference type="PROSITE" id="PS50110">
    <property type="entry name" value="RESPONSE_REGULATORY"/>
    <property type="match status" value="1"/>
</dbReference>
<gene>
    <name evidence="19" type="ORF">SAMN05216480_101354</name>
</gene>
<feature type="transmembrane region" description="Helical" evidence="15">
    <location>
        <begin position="12"/>
        <end position="31"/>
    </location>
</feature>
<evidence type="ECO:0000313" key="20">
    <source>
        <dbReference type="Proteomes" id="UP000199138"/>
    </source>
</evidence>
<dbReference type="Proteomes" id="UP000199138">
    <property type="component" value="Unassembled WGS sequence"/>
</dbReference>
<dbReference type="PANTHER" id="PTHR43047">
    <property type="entry name" value="TWO-COMPONENT HISTIDINE PROTEIN KINASE"/>
    <property type="match status" value="1"/>
</dbReference>
<evidence type="ECO:0000256" key="2">
    <source>
        <dbReference type="ARBA" id="ARBA00004429"/>
    </source>
</evidence>
<evidence type="ECO:0000256" key="9">
    <source>
        <dbReference type="ARBA" id="ARBA00022777"/>
    </source>
</evidence>
<feature type="modified residue" description="4-aspartylphosphate" evidence="14">
    <location>
        <position position="618"/>
    </location>
</feature>
<evidence type="ECO:0000256" key="3">
    <source>
        <dbReference type="ARBA" id="ARBA00012438"/>
    </source>
</evidence>
<evidence type="ECO:0000313" key="19">
    <source>
        <dbReference type="EMBL" id="SFU28365.1"/>
    </source>
</evidence>
<keyword evidence="4" id="KW-1003">Cell membrane</keyword>
<evidence type="ECO:0000259" key="16">
    <source>
        <dbReference type="PROSITE" id="PS50109"/>
    </source>
</evidence>
<keyword evidence="7" id="KW-0808">Transferase</keyword>
<keyword evidence="9 19" id="KW-0418">Kinase</keyword>
<name>A0A1I7EWV1_9FLAO</name>
<dbReference type="EMBL" id="FPBK01000001">
    <property type="protein sequence ID" value="SFU28365.1"/>
    <property type="molecule type" value="Genomic_DNA"/>
</dbReference>
<keyword evidence="10" id="KW-0547">Nucleotide-binding</keyword>
<feature type="modified residue" description="Phosphohistidine" evidence="13">
    <location>
        <position position="759"/>
    </location>
</feature>
<sequence>MNSSKNNITLKVFLSYLAIAVLTIVVGNTILSEIEKLSNIQNERSEDTNKIISIGKVLTLMYESESLGRVAIQSEDNETFDEYLSKNEELHTEIDRLQYSTPNNEHEKLLDSVNILVDQKVQNIKDLREIRKNDTAEASLQDAIKILANLENYMGRLSVENFVEEPEKLSSKERKVLEEYLELLNKNNPKEAPSERERAEMDSIIIASKNLIKQIHLKATSQKEALREKEEELLSNDLIVSQQLKSMLTQLESEILVNAEQVNKNRAEALARSRRVLIIASIIGVIMIIIFSLIILNDFWKTKRYREKLEEANEYSNSLLKSREQLVSMVSHDLRTPLNTIVGYTELLAKSITNPKKKYYIDHIKNASGFVTQLVDDLLDYTKLEAGKIQMEEVPFNLVAIAEETALSVQSIHTSKDIELCFNTDEETERNLVGDPYRTKQVLYNLIGNAFKFTTEGSITIDISLTEDQNFIAVAVTDTGIGIAKEKQELIFEEFRQAEDDTVKKFGGSGLGLNISQKLAGLMGGSLSVCSEPGKGSTFTLQLPAIFTDEEIEEEITENIHSEDLENITAVVIDDDETLLQLCQEFLTNAGIKVHPFDNGKKALEALPNLEYDVIITDIQLPEMNGFRFLDILQKQQINKPIIAVTGRKDMPKNYYTESGFSAILFKPYSPNAMLATLQNLFENTTLITVPETTEPASVKPCKTDKNYDLTSLSGFLGNDETALKGIIETYVKDTEENVKALNVYYHKKDLQGISDLSHRMLTMLKQLDIKKETEILLQLEKSKEISQEEIDSLIKDFNTAIQETLAQLKAYYESNP</sequence>
<evidence type="ECO:0000256" key="11">
    <source>
        <dbReference type="ARBA" id="ARBA00022989"/>
    </source>
</evidence>
<dbReference type="FunFam" id="3.30.565.10:FF:000010">
    <property type="entry name" value="Sensor histidine kinase RcsC"/>
    <property type="match status" value="1"/>
</dbReference>
<evidence type="ECO:0000256" key="10">
    <source>
        <dbReference type="ARBA" id="ARBA00022840"/>
    </source>
</evidence>
<dbReference type="InterPro" id="IPR011006">
    <property type="entry name" value="CheY-like_superfamily"/>
</dbReference>
<dbReference type="SMART" id="SM00448">
    <property type="entry name" value="REC"/>
    <property type="match status" value="1"/>
</dbReference>
<dbReference type="STRING" id="1224947.SAMN05216480_101354"/>
<evidence type="ECO:0000256" key="1">
    <source>
        <dbReference type="ARBA" id="ARBA00000085"/>
    </source>
</evidence>
<dbReference type="Gene3D" id="1.10.287.130">
    <property type="match status" value="1"/>
</dbReference>
<keyword evidence="11 15" id="KW-1133">Transmembrane helix</keyword>
<evidence type="ECO:0000256" key="12">
    <source>
        <dbReference type="ARBA" id="ARBA00023136"/>
    </source>
</evidence>
<protein>
    <recommendedName>
        <fullName evidence="3">histidine kinase</fullName>
        <ecNumber evidence="3">2.7.13.3</ecNumber>
    </recommendedName>
</protein>
<dbReference type="SUPFAM" id="SSF47226">
    <property type="entry name" value="Histidine-containing phosphotransfer domain, HPT domain"/>
    <property type="match status" value="1"/>
</dbReference>
<reference evidence="20" key="1">
    <citation type="submission" date="2016-10" db="EMBL/GenBank/DDBJ databases">
        <authorList>
            <person name="Varghese N."/>
            <person name="Submissions S."/>
        </authorList>
    </citation>
    <scope>NUCLEOTIDE SEQUENCE [LARGE SCALE GENOMIC DNA]</scope>
    <source>
        <strain evidence="20">CGMCC 1.12333</strain>
    </source>
</reference>
<dbReference type="Pfam" id="PF00072">
    <property type="entry name" value="Response_reg"/>
    <property type="match status" value="1"/>
</dbReference>
<evidence type="ECO:0000256" key="13">
    <source>
        <dbReference type="PROSITE-ProRule" id="PRU00110"/>
    </source>
</evidence>
<dbReference type="GO" id="GO:0000155">
    <property type="term" value="F:phosphorelay sensor kinase activity"/>
    <property type="evidence" value="ECO:0007669"/>
    <property type="project" value="InterPro"/>
</dbReference>
<feature type="domain" description="Response regulatory" evidence="17">
    <location>
        <begin position="569"/>
        <end position="682"/>
    </location>
</feature>
<dbReference type="InterPro" id="IPR003594">
    <property type="entry name" value="HATPase_dom"/>
</dbReference>
<dbReference type="InterPro" id="IPR036641">
    <property type="entry name" value="HPT_dom_sf"/>
</dbReference>
<dbReference type="InterPro" id="IPR005467">
    <property type="entry name" value="His_kinase_dom"/>
</dbReference>
<dbReference type="SUPFAM" id="SSF47384">
    <property type="entry name" value="Homodimeric domain of signal transducing histidine kinase"/>
    <property type="match status" value="1"/>
</dbReference>
<proteinExistence type="predicted"/>
<dbReference type="RefSeq" id="WP_093022156.1">
    <property type="nucleotide sequence ID" value="NZ_FPBK01000001.1"/>
</dbReference>
<dbReference type="InterPro" id="IPR036890">
    <property type="entry name" value="HATPase_C_sf"/>
</dbReference>
<dbReference type="SMART" id="SM00387">
    <property type="entry name" value="HATPase_c"/>
    <property type="match status" value="1"/>
</dbReference>
<evidence type="ECO:0000256" key="15">
    <source>
        <dbReference type="SAM" id="Phobius"/>
    </source>
</evidence>
<dbReference type="EC" id="2.7.13.3" evidence="3"/>
<dbReference type="OrthoDB" id="1046984at2"/>
<dbReference type="Pfam" id="PF00512">
    <property type="entry name" value="HisKA"/>
    <property type="match status" value="1"/>
</dbReference>
<dbReference type="Gene3D" id="1.20.120.160">
    <property type="entry name" value="HPT domain"/>
    <property type="match status" value="1"/>
</dbReference>
<keyword evidence="20" id="KW-1185">Reference proteome</keyword>
<evidence type="ECO:0000256" key="14">
    <source>
        <dbReference type="PROSITE-ProRule" id="PRU00169"/>
    </source>
</evidence>
<dbReference type="Gene3D" id="3.30.565.10">
    <property type="entry name" value="Histidine kinase-like ATPase, C-terminal domain"/>
    <property type="match status" value="1"/>
</dbReference>
<dbReference type="CDD" id="cd00082">
    <property type="entry name" value="HisKA"/>
    <property type="match status" value="1"/>
</dbReference>
<comment type="catalytic activity">
    <reaction evidence="1">
        <text>ATP + protein L-histidine = ADP + protein N-phospho-L-histidine.</text>
        <dbReference type="EC" id="2.7.13.3"/>
    </reaction>
</comment>
<feature type="transmembrane region" description="Helical" evidence="15">
    <location>
        <begin position="276"/>
        <end position="296"/>
    </location>
</feature>
<dbReference type="SMART" id="SM00388">
    <property type="entry name" value="HisKA"/>
    <property type="match status" value="1"/>
</dbReference>
<dbReference type="GO" id="GO:0005886">
    <property type="term" value="C:plasma membrane"/>
    <property type="evidence" value="ECO:0007669"/>
    <property type="project" value="UniProtKB-SubCell"/>
</dbReference>
<keyword evidence="5" id="KW-0997">Cell inner membrane</keyword>
<feature type="domain" description="HPt" evidence="18">
    <location>
        <begin position="720"/>
        <end position="812"/>
    </location>
</feature>
<dbReference type="PROSITE" id="PS50894">
    <property type="entry name" value="HPT"/>
    <property type="match status" value="1"/>
</dbReference>
<keyword evidence="6 14" id="KW-0597">Phosphoprotein</keyword>
<keyword evidence="8 15" id="KW-0812">Transmembrane</keyword>
<dbReference type="PANTHER" id="PTHR43047:SF64">
    <property type="entry name" value="HISTIDINE KINASE CONTAINING CHEY-HOMOLOGOUS RECEIVER DOMAIN AND PAS DOMAIN-RELATED"/>
    <property type="match status" value="1"/>
</dbReference>
<dbReference type="CDD" id="cd16922">
    <property type="entry name" value="HATPase_EvgS-ArcB-TorS-like"/>
    <property type="match status" value="1"/>
</dbReference>
<evidence type="ECO:0000256" key="7">
    <source>
        <dbReference type="ARBA" id="ARBA00022679"/>
    </source>
</evidence>
<dbReference type="InterPro" id="IPR036097">
    <property type="entry name" value="HisK_dim/P_sf"/>
</dbReference>
<evidence type="ECO:0000256" key="4">
    <source>
        <dbReference type="ARBA" id="ARBA00022475"/>
    </source>
</evidence>
<dbReference type="InterPro" id="IPR001789">
    <property type="entry name" value="Sig_transdc_resp-reg_receiver"/>
</dbReference>
<evidence type="ECO:0000259" key="17">
    <source>
        <dbReference type="PROSITE" id="PS50110"/>
    </source>
</evidence>
<evidence type="ECO:0000259" key="18">
    <source>
        <dbReference type="PROSITE" id="PS50894"/>
    </source>
</evidence>
<dbReference type="Gene3D" id="3.40.50.2300">
    <property type="match status" value="1"/>
</dbReference>
<dbReference type="InterPro" id="IPR003661">
    <property type="entry name" value="HisK_dim/P_dom"/>
</dbReference>
<evidence type="ECO:0000256" key="8">
    <source>
        <dbReference type="ARBA" id="ARBA00022692"/>
    </source>
</evidence>
<dbReference type="SUPFAM" id="SSF55874">
    <property type="entry name" value="ATPase domain of HSP90 chaperone/DNA topoisomerase II/histidine kinase"/>
    <property type="match status" value="1"/>
</dbReference>
<dbReference type="Pfam" id="PF02518">
    <property type="entry name" value="HATPase_c"/>
    <property type="match status" value="1"/>
</dbReference>
<keyword evidence="10" id="KW-0067">ATP-binding</keyword>
<keyword evidence="12 15" id="KW-0472">Membrane</keyword>
<evidence type="ECO:0000256" key="6">
    <source>
        <dbReference type="ARBA" id="ARBA00022553"/>
    </source>
</evidence>